<name>A0ABT4SAE2_9ACTN</name>
<evidence type="ECO:0000313" key="1">
    <source>
        <dbReference type="EMBL" id="MDA0633911.1"/>
    </source>
</evidence>
<evidence type="ECO:0000313" key="2">
    <source>
        <dbReference type="Proteomes" id="UP001144036"/>
    </source>
</evidence>
<dbReference type="Pfam" id="PF00300">
    <property type="entry name" value="His_Phos_1"/>
    <property type="match status" value="1"/>
</dbReference>
<keyword evidence="2" id="KW-1185">Reference proteome</keyword>
<dbReference type="InterPro" id="IPR013078">
    <property type="entry name" value="His_Pase_superF_clade-1"/>
</dbReference>
<protein>
    <submittedName>
        <fullName evidence="1">Histidine phosphatase family protein</fullName>
    </submittedName>
</protein>
<dbReference type="EMBL" id="JAPNNL010000030">
    <property type="protein sequence ID" value="MDA0633911.1"/>
    <property type="molecule type" value="Genomic_DNA"/>
</dbReference>
<organism evidence="1 2">
    <name type="scientific">Nonomuraea corallina</name>
    <dbReference type="NCBI Taxonomy" id="2989783"/>
    <lineage>
        <taxon>Bacteria</taxon>
        <taxon>Bacillati</taxon>
        <taxon>Actinomycetota</taxon>
        <taxon>Actinomycetes</taxon>
        <taxon>Streptosporangiales</taxon>
        <taxon>Streptosporangiaceae</taxon>
        <taxon>Nonomuraea</taxon>
    </lineage>
</organism>
<comment type="caution">
    <text evidence="1">The sequence shown here is derived from an EMBL/GenBank/DDBJ whole genome shotgun (WGS) entry which is preliminary data.</text>
</comment>
<dbReference type="PANTHER" id="PTHR48100:SF1">
    <property type="entry name" value="HISTIDINE PHOSPHATASE FAMILY PROTEIN-RELATED"/>
    <property type="match status" value="1"/>
</dbReference>
<gene>
    <name evidence="1" type="ORF">OUY22_10810</name>
</gene>
<sequence length="222" mass="24362">MGPRRILAVRHGESEANVAYRRAGARPLVYERGDDEVGLSELGRVQSAALGAMLARLPAGEAPELVWCSPYRRALDTWAVARATWGAEPPVTVDARLRDREWGALAPYNEAAIAERFPGERARWRAEGEYRYRPPGGESFGDVAARLRGVLDDLREHADGRRVLIVAHDAVVLVLRHVLDATPDTDLPGLAAFAPILNASVSTWDAEDGHPRLLGFNTVHHL</sequence>
<reference evidence="1" key="1">
    <citation type="submission" date="2022-11" db="EMBL/GenBank/DDBJ databases">
        <title>Nonomuraea corallina sp. nov., a new species of the genus Nonomuraea isolated from sea side sediment in Thai sea.</title>
        <authorList>
            <person name="Ngamcharungchit C."/>
            <person name="Matsumoto A."/>
            <person name="Suriyachadkun C."/>
            <person name="Panbangred W."/>
            <person name="Inahashi Y."/>
            <person name="Intra B."/>
        </authorList>
    </citation>
    <scope>NUCLEOTIDE SEQUENCE</scope>
    <source>
        <strain evidence="1">MCN248</strain>
    </source>
</reference>
<dbReference type="CDD" id="cd07067">
    <property type="entry name" value="HP_PGM_like"/>
    <property type="match status" value="1"/>
</dbReference>
<proteinExistence type="predicted"/>
<dbReference type="SUPFAM" id="SSF53254">
    <property type="entry name" value="Phosphoglycerate mutase-like"/>
    <property type="match status" value="1"/>
</dbReference>
<dbReference type="PANTHER" id="PTHR48100">
    <property type="entry name" value="BROAD-SPECIFICITY PHOSPHATASE YOR283W-RELATED"/>
    <property type="match status" value="1"/>
</dbReference>
<dbReference type="SMART" id="SM00855">
    <property type="entry name" value="PGAM"/>
    <property type="match status" value="1"/>
</dbReference>
<dbReference type="Proteomes" id="UP001144036">
    <property type="component" value="Unassembled WGS sequence"/>
</dbReference>
<dbReference type="Gene3D" id="3.40.50.1240">
    <property type="entry name" value="Phosphoglycerate mutase-like"/>
    <property type="match status" value="1"/>
</dbReference>
<dbReference type="InterPro" id="IPR029033">
    <property type="entry name" value="His_PPase_superfam"/>
</dbReference>
<dbReference type="RefSeq" id="WP_270154713.1">
    <property type="nucleotide sequence ID" value="NZ_JAPNNL010000030.1"/>
</dbReference>
<dbReference type="InterPro" id="IPR050275">
    <property type="entry name" value="PGM_Phosphatase"/>
</dbReference>
<accession>A0ABT4SAE2</accession>